<comment type="caution">
    <text evidence="3">The sequence shown here is derived from an EMBL/GenBank/DDBJ whole genome shotgun (WGS) entry which is preliminary data.</text>
</comment>
<dbReference type="GO" id="GO:0016020">
    <property type="term" value="C:membrane"/>
    <property type="evidence" value="ECO:0007669"/>
    <property type="project" value="InterPro"/>
</dbReference>
<feature type="transmembrane region" description="Helical" evidence="1">
    <location>
        <begin position="95"/>
        <end position="113"/>
    </location>
</feature>
<feature type="domain" description="EamA" evidence="2">
    <location>
        <begin position="4"/>
        <end position="136"/>
    </location>
</feature>
<name>V4IWJ0_9EURY</name>
<dbReference type="RefSeq" id="WP_023395335.1">
    <property type="nucleotide sequence ID" value="NZ_ASGZ01000057.1"/>
</dbReference>
<dbReference type="InterPro" id="IPR000620">
    <property type="entry name" value="EamA_dom"/>
</dbReference>
<feature type="transmembrane region" description="Helical" evidence="1">
    <location>
        <begin position="64"/>
        <end position="83"/>
    </location>
</feature>
<evidence type="ECO:0000256" key="1">
    <source>
        <dbReference type="SAM" id="Phobius"/>
    </source>
</evidence>
<reference evidence="3 4" key="1">
    <citation type="journal article" date="2013" name="Genome Announc.">
        <title>Draft Genome Sequence of 'Candidatus Halobonum tyrrellensis' Strain G22, Isolated from the Hypersaline Waters of Lake Tyrrell, Australia.</title>
        <authorList>
            <person name="Ugalde J.A."/>
            <person name="Narasingarao P."/>
            <person name="Kuo S."/>
            <person name="Podell S."/>
            <person name="Allen E.E."/>
        </authorList>
    </citation>
    <scope>NUCLEOTIDE SEQUENCE [LARGE SCALE GENOMIC DNA]</scope>
    <source>
        <strain evidence="3 4">G22</strain>
    </source>
</reference>
<dbReference type="OrthoDB" id="156473at2157"/>
<sequence length="137" mass="13882">MNYLGWALVALVGYSVFTPLASVATNHLPSNVVALGANTMLAVTALAVTLVRGDDVVGGLTGEYAVYVAGAGVALSVGILAYYRALATGPVSVVTPVYGSFLVFSSLLSVAFLDESLSATKVVGIGLTVLGVFLVAR</sequence>
<protein>
    <recommendedName>
        <fullName evidence="2">EamA domain-containing protein</fullName>
    </recommendedName>
</protein>
<feature type="transmembrane region" description="Helical" evidence="1">
    <location>
        <begin position="119"/>
        <end position="136"/>
    </location>
</feature>
<keyword evidence="4" id="KW-1185">Reference proteome</keyword>
<gene>
    <name evidence="3" type="ORF">K933_13806</name>
</gene>
<evidence type="ECO:0000313" key="4">
    <source>
        <dbReference type="Proteomes" id="UP000017840"/>
    </source>
</evidence>
<dbReference type="SUPFAM" id="SSF103481">
    <property type="entry name" value="Multidrug resistance efflux transporter EmrE"/>
    <property type="match status" value="1"/>
</dbReference>
<dbReference type="Proteomes" id="UP000017840">
    <property type="component" value="Unassembled WGS sequence"/>
</dbReference>
<keyword evidence="1" id="KW-0812">Transmembrane</keyword>
<keyword evidence="1" id="KW-0472">Membrane</keyword>
<dbReference type="InterPro" id="IPR037185">
    <property type="entry name" value="EmrE-like"/>
</dbReference>
<dbReference type="PATRIC" id="fig|1324957.4.peg.2800"/>
<dbReference type="Pfam" id="PF00892">
    <property type="entry name" value="EamA"/>
    <property type="match status" value="1"/>
</dbReference>
<feature type="transmembrane region" description="Helical" evidence="1">
    <location>
        <begin position="32"/>
        <end position="52"/>
    </location>
</feature>
<feature type="transmembrane region" description="Helical" evidence="1">
    <location>
        <begin position="6"/>
        <end position="25"/>
    </location>
</feature>
<dbReference type="eggNOG" id="arCOG03427">
    <property type="taxonomic scope" value="Archaea"/>
</dbReference>
<keyword evidence="1" id="KW-1133">Transmembrane helix</keyword>
<dbReference type="STRING" id="1324957.K933_13806"/>
<dbReference type="Gene3D" id="1.10.3730.20">
    <property type="match status" value="1"/>
</dbReference>
<dbReference type="EMBL" id="ASGZ01000057">
    <property type="protein sequence ID" value="ESP87552.1"/>
    <property type="molecule type" value="Genomic_DNA"/>
</dbReference>
<evidence type="ECO:0000313" key="3">
    <source>
        <dbReference type="EMBL" id="ESP87552.1"/>
    </source>
</evidence>
<accession>V4IWJ0</accession>
<dbReference type="AlphaFoldDB" id="V4IWJ0"/>
<organism evidence="3 4">
    <name type="scientific">Candidatus Halobonum tyrrellensis G22</name>
    <dbReference type="NCBI Taxonomy" id="1324957"/>
    <lineage>
        <taxon>Archaea</taxon>
        <taxon>Methanobacteriati</taxon>
        <taxon>Methanobacteriota</taxon>
        <taxon>Stenosarchaea group</taxon>
        <taxon>Halobacteria</taxon>
        <taxon>Halobacteriales</taxon>
        <taxon>Haloferacaceae</taxon>
        <taxon>Candidatus Halobonum</taxon>
    </lineage>
</organism>
<evidence type="ECO:0000259" key="2">
    <source>
        <dbReference type="Pfam" id="PF00892"/>
    </source>
</evidence>
<proteinExistence type="predicted"/>